<dbReference type="Pfam" id="PF13392">
    <property type="entry name" value="HNH_3"/>
    <property type="match status" value="1"/>
</dbReference>
<dbReference type="InterPro" id="IPR044925">
    <property type="entry name" value="His-Me_finger_sf"/>
</dbReference>
<dbReference type="AlphaFoldDB" id="A0A7X4K7M6"/>
<dbReference type="EMBL" id="WVTD01000007">
    <property type="protein sequence ID" value="MYL98394.1"/>
    <property type="molecule type" value="Genomic_DNA"/>
</dbReference>
<dbReference type="RefSeq" id="WP_160986027.1">
    <property type="nucleotide sequence ID" value="NZ_WVTD01000007.1"/>
</dbReference>
<evidence type="ECO:0000313" key="3">
    <source>
        <dbReference type="Proteomes" id="UP000465810"/>
    </source>
</evidence>
<evidence type="ECO:0000313" key="2">
    <source>
        <dbReference type="EMBL" id="MYL98394.1"/>
    </source>
</evidence>
<protein>
    <recommendedName>
        <fullName evidence="1">HNH nuclease domain-containing protein</fullName>
    </recommendedName>
</protein>
<dbReference type="SUPFAM" id="SSF54060">
    <property type="entry name" value="His-Me finger endonucleases"/>
    <property type="match status" value="1"/>
</dbReference>
<feature type="domain" description="HNH nuclease" evidence="1">
    <location>
        <begin position="65"/>
        <end position="108"/>
    </location>
</feature>
<sequence length="178" mass="20347">MNDDTARGAKPALTKDELDAILSYDADAGEFTRLVTRGKYKAGTKAGYVHRHLGYVEIKVNGQAYYAHRLAHLTMTGEWPSGQMDHRNHIKWDNRWSNLRPASRAQNVYNQKGWSSSGYKCIAVYETKSFGTRFAVKVQRGDTRYQNVFGDLDNAINYRDEVIRKHDGEFAQTGHRDD</sequence>
<comment type="caution">
    <text evidence="2">The sequence shown here is derived from an EMBL/GenBank/DDBJ whole genome shotgun (WGS) entry which is preliminary data.</text>
</comment>
<evidence type="ECO:0000259" key="1">
    <source>
        <dbReference type="Pfam" id="PF13392"/>
    </source>
</evidence>
<dbReference type="Gene3D" id="3.90.75.20">
    <property type="match status" value="1"/>
</dbReference>
<proteinExistence type="predicted"/>
<accession>A0A7X4K7M6</accession>
<keyword evidence="3" id="KW-1185">Reference proteome</keyword>
<name>A0A7X4K7M6_9SPHN</name>
<gene>
    <name evidence="2" type="ORF">GR702_11530</name>
</gene>
<organism evidence="2 3">
    <name type="scientific">Novosphingobium silvae</name>
    <dbReference type="NCBI Taxonomy" id="2692619"/>
    <lineage>
        <taxon>Bacteria</taxon>
        <taxon>Pseudomonadati</taxon>
        <taxon>Pseudomonadota</taxon>
        <taxon>Alphaproteobacteria</taxon>
        <taxon>Sphingomonadales</taxon>
        <taxon>Sphingomonadaceae</taxon>
        <taxon>Novosphingobium</taxon>
    </lineage>
</organism>
<reference evidence="2 3" key="1">
    <citation type="submission" date="2019-12" db="EMBL/GenBank/DDBJ databases">
        <authorList>
            <person name="Feng G."/>
            <person name="Zhu H."/>
        </authorList>
    </citation>
    <scope>NUCLEOTIDE SEQUENCE [LARGE SCALE GENOMIC DNA]</scope>
    <source>
        <strain evidence="2 3">FGD1</strain>
    </source>
</reference>
<dbReference type="Proteomes" id="UP000465810">
    <property type="component" value="Unassembled WGS sequence"/>
</dbReference>
<dbReference type="InterPro" id="IPR003615">
    <property type="entry name" value="HNH_nuc"/>
</dbReference>